<name>A0A2U1N005_ARTAN</name>
<reference evidence="3 4" key="1">
    <citation type="journal article" date="2018" name="Mol. Plant">
        <title>The genome of Artemisia annua provides insight into the evolution of Asteraceae family and artemisinin biosynthesis.</title>
        <authorList>
            <person name="Shen Q."/>
            <person name="Zhang L."/>
            <person name="Liao Z."/>
            <person name="Wang S."/>
            <person name="Yan T."/>
            <person name="Shi P."/>
            <person name="Liu M."/>
            <person name="Fu X."/>
            <person name="Pan Q."/>
            <person name="Wang Y."/>
            <person name="Lv Z."/>
            <person name="Lu X."/>
            <person name="Zhang F."/>
            <person name="Jiang W."/>
            <person name="Ma Y."/>
            <person name="Chen M."/>
            <person name="Hao X."/>
            <person name="Li L."/>
            <person name="Tang Y."/>
            <person name="Lv G."/>
            <person name="Zhou Y."/>
            <person name="Sun X."/>
            <person name="Brodelius P.E."/>
            <person name="Rose J.K.C."/>
            <person name="Tang K."/>
        </authorList>
    </citation>
    <scope>NUCLEOTIDE SEQUENCE [LARGE SCALE GENOMIC DNA]</scope>
    <source>
        <strain evidence="4">cv. Huhao1</strain>
        <tissue evidence="3">Leaf</tissue>
    </source>
</reference>
<feature type="compositionally biased region" description="Basic and acidic residues" evidence="1">
    <location>
        <begin position="78"/>
        <end position="97"/>
    </location>
</feature>
<organism evidence="3 4">
    <name type="scientific">Artemisia annua</name>
    <name type="common">Sweet wormwood</name>
    <dbReference type="NCBI Taxonomy" id="35608"/>
    <lineage>
        <taxon>Eukaryota</taxon>
        <taxon>Viridiplantae</taxon>
        <taxon>Streptophyta</taxon>
        <taxon>Embryophyta</taxon>
        <taxon>Tracheophyta</taxon>
        <taxon>Spermatophyta</taxon>
        <taxon>Magnoliopsida</taxon>
        <taxon>eudicotyledons</taxon>
        <taxon>Gunneridae</taxon>
        <taxon>Pentapetalae</taxon>
        <taxon>asterids</taxon>
        <taxon>campanulids</taxon>
        <taxon>Asterales</taxon>
        <taxon>Asteraceae</taxon>
        <taxon>Asteroideae</taxon>
        <taxon>Anthemideae</taxon>
        <taxon>Artemisiinae</taxon>
        <taxon>Artemisia</taxon>
    </lineage>
</organism>
<dbReference type="InterPro" id="IPR044950">
    <property type="entry name" value="TED6/7"/>
</dbReference>
<dbReference type="EMBL" id="PKPP01003953">
    <property type="protein sequence ID" value="PWA66842.1"/>
    <property type="molecule type" value="Genomic_DNA"/>
</dbReference>
<proteinExistence type="predicted"/>
<evidence type="ECO:0000256" key="1">
    <source>
        <dbReference type="SAM" id="MobiDB-lite"/>
    </source>
</evidence>
<dbReference type="PANTHER" id="PTHR35697:SF1">
    <property type="entry name" value="PROTEIN TRACHEARY ELEMENT DIFFERENTIATION-RELATED 7"/>
    <property type="match status" value="1"/>
</dbReference>
<dbReference type="AlphaFoldDB" id="A0A2U1N005"/>
<sequence>MTVIFVVFISFGCVFFLALALFAFCCFIKKCKCSKSTEKSEMVHVDEHLKVSENILQAPNGMKTVAITIDDDLHVHEKEESAKNEKLGKGYDQRARDGINVPSTSSQA</sequence>
<evidence type="ECO:0000313" key="4">
    <source>
        <dbReference type="Proteomes" id="UP000245207"/>
    </source>
</evidence>
<feature type="region of interest" description="Disordered" evidence="1">
    <location>
        <begin position="78"/>
        <end position="108"/>
    </location>
</feature>
<accession>A0A2U1N005</accession>
<keyword evidence="4" id="KW-1185">Reference proteome</keyword>
<protein>
    <submittedName>
        <fullName evidence="3">Tracheary element differentiation-related 6</fullName>
    </submittedName>
</protein>
<evidence type="ECO:0000313" key="3">
    <source>
        <dbReference type="EMBL" id="PWA66842.1"/>
    </source>
</evidence>
<evidence type="ECO:0000256" key="2">
    <source>
        <dbReference type="SAM" id="Phobius"/>
    </source>
</evidence>
<gene>
    <name evidence="3" type="ORF">CTI12_AA324670</name>
</gene>
<keyword evidence="2" id="KW-1133">Transmembrane helix</keyword>
<feature type="transmembrane region" description="Helical" evidence="2">
    <location>
        <begin position="6"/>
        <end position="28"/>
    </location>
</feature>
<dbReference type="GO" id="GO:0009834">
    <property type="term" value="P:plant-type secondary cell wall biogenesis"/>
    <property type="evidence" value="ECO:0007669"/>
    <property type="project" value="InterPro"/>
</dbReference>
<dbReference type="STRING" id="35608.A0A2U1N005"/>
<dbReference type="OrthoDB" id="785473at2759"/>
<dbReference type="PANTHER" id="PTHR35697">
    <property type="entry name" value="OS08G0108300 PROTEIN"/>
    <property type="match status" value="1"/>
</dbReference>
<keyword evidence="2" id="KW-0472">Membrane</keyword>
<comment type="caution">
    <text evidence="3">The sequence shown here is derived from an EMBL/GenBank/DDBJ whole genome shotgun (WGS) entry which is preliminary data.</text>
</comment>
<dbReference type="Proteomes" id="UP000245207">
    <property type="component" value="Unassembled WGS sequence"/>
</dbReference>
<keyword evidence="2" id="KW-0812">Transmembrane</keyword>